<dbReference type="Proteomes" id="UP000214646">
    <property type="component" value="Unassembled WGS sequence"/>
</dbReference>
<comment type="caution">
    <text evidence="3">The sequence shown here is derived from an EMBL/GenBank/DDBJ whole genome shotgun (WGS) entry which is preliminary data.</text>
</comment>
<dbReference type="EMBL" id="NIDE01000002">
    <property type="protein sequence ID" value="OWK45347.1"/>
    <property type="molecule type" value="Genomic_DNA"/>
</dbReference>
<dbReference type="InterPro" id="IPR018649">
    <property type="entry name" value="SHOCT"/>
</dbReference>
<accession>A0A225EAA9</accession>
<evidence type="ECO:0000256" key="1">
    <source>
        <dbReference type="SAM" id="MobiDB-lite"/>
    </source>
</evidence>
<reference evidence="4" key="1">
    <citation type="submission" date="2017-06" db="EMBL/GenBank/DDBJ databases">
        <title>Genome analysis of Fimbriiglobus ruber SP5, the first member of the order Planctomycetales with confirmed chitinolytic capability.</title>
        <authorList>
            <person name="Ravin N.V."/>
            <person name="Rakitin A.L."/>
            <person name="Ivanova A.A."/>
            <person name="Beletsky A.V."/>
            <person name="Kulichevskaya I.S."/>
            <person name="Mardanov A.V."/>
            <person name="Dedysh S.N."/>
        </authorList>
    </citation>
    <scope>NUCLEOTIDE SEQUENCE [LARGE SCALE GENOMIC DNA]</scope>
    <source>
        <strain evidence="4">SP5</strain>
    </source>
</reference>
<feature type="compositionally biased region" description="Polar residues" evidence="1">
    <location>
        <begin position="239"/>
        <end position="252"/>
    </location>
</feature>
<feature type="compositionally biased region" description="Pro residues" evidence="1">
    <location>
        <begin position="224"/>
        <end position="238"/>
    </location>
</feature>
<feature type="domain" description="SHOCT" evidence="2">
    <location>
        <begin position="265"/>
        <end position="291"/>
    </location>
</feature>
<proteinExistence type="predicted"/>
<dbReference type="RefSeq" id="WP_088253089.1">
    <property type="nucleotide sequence ID" value="NZ_NIDE01000002.1"/>
</dbReference>
<sequence>MQRLTDQGWQKVIELAQRYGVSTDAVMSMLQAVVNGNGTMAQFYHPELGGGGQWMQGGMTMVGDMFNYGLKSKVDGLCSELSQLLAQQPFVPPPQPSQSQWQGGQQQQGGYGAGGYAGGSPVSLFVQGSSGGSWWPAELGSPNGSGGQNNVRYAYFSNARRLAVEVNGTVTVYDTLDNQIGGVSQQQGAGGSVTLTSQYGTVDVARLPVVSVNGVAPQSFTPNYAPPSNTPDYAPPPFTSNYAPLPQSSQPSAAGKVQEADIFSKIERLAELQQKGIISQEEFAAKKSELLGRL</sequence>
<feature type="region of interest" description="Disordered" evidence="1">
    <location>
        <begin position="221"/>
        <end position="256"/>
    </location>
</feature>
<name>A0A225EAA9_9BACT</name>
<dbReference type="OrthoDB" id="1778949at2"/>
<evidence type="ECO:0000313" key="3">
    <source>
        <dbReference type="EMBL" id="OWK45347.1"/>
    </source>
</evidence>
<evidence type="ECO:0000313" key="4">
    <source>
        <dbReference type="Proteomes" id="UP000214646"/>
    </source>
</evidence>
<dbReference type="AlphaFoldDB" id="A0A225EAA9"/>
<feature type="region of interest" description="Disordered" evidence="1">
    <location>
        <begin position="88"/>
        <end position="112"/>
    </location>
</feature>
<protein>
    <recommendedName>
        <fullName evidence="2">SHOCT domain-containing protein</fullName>
    </recommendedName>
</protein>
<gene>
    <name evidence="3" type="ORF">FRUB_01678</name>
</gene>
<keyword evidence="4" id="KW-1185">Reference proteome</keyword>
<dbReference type="Pfam" id="PF09851">
    <property type="entry name" value="SHOCT"/>
    <property type="match status" value="1"/>
</dbReference>
<evidence type="ECO:0000259" key="2">
    <source>
        <dbReference type="Pfam" id="PF09851"/>
    </source>
</evidence>
<organism evidence="3 4">
    <name type="scientific">Fimbriiglobus ruber</name>
    <dbReference type="NCBI Taxonomy" id="1908690"/>
    <lineage>
        <taxon>Bacteria</taxon>
        <taxon>Pseudomonadati</taxon>
        <taxon>Planctomycetota</taxon>
        <taxon>Planctomycetia</taxon>
        <taxon>Gemmatales</taxon>
        <taxon>Gemmataceae</taxon>
        <taxon>Fimbriiglobus</taxon>
    </lineage>
</organism>